<protein>
    <submittedName>
        <fullName evidence="2">3-oxoadipate enol-lactonase</fullName>
        <ecNumber evidence="2">3.1.1.24</ecNumber>
    </submittedName>
</protein>
<dbReference type="EC" id="3.1.1.24" evidence="2"/>
<comment type="caution">
    <text evidence="2">The sequence shown here is derived from an EMBL/GenBank/DDBJ whole genome shotgun (WGS) entry which is preliminary data.</text>
</comment>
<sequence length="260" mass="27880">MPTVHLNQNHIHYAFDETAGADKPVLVLSNSLGTSMSMWEPQRPLFAHYRVLRYDTRGHGGSSSDPGPYTMAQLGQDVIALMDHLGIAKAHFCGLSMGGMVGIHLAIHAADRFDKLVLANTNAHTASPQFWQARITTLRSEGGIANIADGVMARFFSPEFTLLHSDTVARFKADMLATSLAGYTACCAAIRDMDFRAGLPNIANPVLVIVGNKDQAAPPEHGQFIANQVQSGAVLALDAAHISNVEAADAFSQAVQRFLG</sequence>
<dbReference type="InterPro" id="IPR050471">
    <property type="entry name" value="AB_hydrolase"/>
</dbReference>
<dbReference type="EMBL" id="JAJNCT010000005">
    <property type="protein sequence ID" value="MCD2164094.1"/>
    <property type="molecule type" value="Genomic_DNA"/>
</dbReference>
<evidence type="ECO:0000313" key="3">
    <source>
        <dbReference type="Proteomes" id="UP001199260"/>
    </source>
</evidence>
<dbReference type="PANTHER" id="PTHR43433:SF5">
    <property type="entry name" value="AB HYDROLASE-1 DOMAIN-CONTAINING PROTEIN"/>
    <property type="match status" value="1"/>
</dbReference>
<dbReference type="RefSeq" id="WP_230771204.1">
    <property type="nucleotide sequence ID" value="NZ_JAJNCT010000005.1"/>
</dbReference>
<dbReference type="InterPro" id="IPR026968">
    <property type="entry name" value="PcaD/CatD"/>
</dbReference>
<keyword evidence="2" id="KW-0378">Hydrolase</keyword>
<dbReference type="InterPro" id="IPR000073">
    <property type="entry name" value="AB_hydrolase_1"/>
</dbReference>
<keyword evidence="3" id="KW-1185">Reference proteome</keyword>
<name>A0AAW4XRJ2_9BURK</name>
<dbReference type="GO" id="GO:0042952">
    <property type="term" value="P:beta-ketoadipate pathway"/>
    <property type="evidence" value="ECO:0007669"/>
    <property type="project" value="InterPro"/>
</dbReference>
<dbReference type="Gene3D" id="3.40.50.1820">
    <property type="entry name" value="alpha/beta hydrolase"/>
    <property type="match status" value="1"/>
</dbReference>
<dbReference type="Proteomes" id="UP001199260">
    <property type="component" value="Unassembled WGS sequence"/>
</dbReference>
<dbReference type="GO" id="GO:0047570">
    <property type="term" value="F:3-oxoadipate enol-lactonase activity"/>
    <property type="evidence" value="ECO:0007669"/>
    <property type="project" value="UniProtKB-EC"/>
</dbReference>
<accession>A0AAW4XRJ2</accession>
<dbReference type="SUPFAM" id="SSF53474">
    <property type="entry name" value="alpha/beta-Hydrolases"/>
    <property type="match status" value="1"/>
</dbReference>
<proteinExistence type="predicted"/>
<dbReference type="PANTHER" id="PTHR43433">
    <property type="entry name" value="HYDROLASE, ALPHA/BETA FOLD FAMILY PROTEIN"/>
    <property type="match status" value="1"/>
</dbReference>
<dbReference type="PRINTS" id="PR00111">
    <property type="entry name" value="ABHYDROLASE"/>
</dbReference>
<reference evidence="2 3" key="1">
    <citation type="submission" date="2021-11" db="EMBL/GenBank/DDBJ databases">
        <title>Genome sequence.</title>
        <authorList>
            <person name="Sun Q."/>
        </authorList>
    </citation>
    <scope>NUCLEOTIDE SEQUENCE [LARGE SCALE GENOMIC DNA]</scope>
    <source>
        <strain evidence="2 3">KCTC 12005</strain>
    </source>
</reference>
<dbReference type="NCBIfam" id="TIGR02427">
    <property type="entry name" value="protocat_pcaD"/>
    <property type="match status" value="1"/>
</dbReference>
<dbReference type="AlphaFoldDB" id="A0AAW4XRJ2"/>
<evidence type="ECO:0000313" key="2">
    <source>
        <dbReference type="EMBL" id="MCD2164094.1"/>
    </source>
</evidence>
<dbReference type="Pfam" id="PF00561">
    <property type="entry name" value="Abhydrolase_1"/>
    <property type="match status" value="1"/>
</dbReference>
<feature type="domain" description="AB hydrolase-1" evidence="1">
    <location>
        <begin position="24"/>
        <end position="246"/>
    </location>
</feature>
<evidence type="ECO:0000259" key="1">
    <source>
        <dbReference type="Pfam" id="PF00561"/>
    </source>
</evidence>
<gene>
    <name evidence="2" type="primary">pcaD</name>
    <name evidence="2" type="ORF">LPW39_02975</name>
</gene>
<organism evidence="2 3">
    <name type="scientific">Comamonas koreensis</name>
    <dbReference type="NCBI Taxonomy" id="160825"/>
    <lineage>
        <taxon>Bacteria</taxon>
        <taxon>Pseudomonadati</taxon>
        <taxon>Pseudomonadota</taxon>
        <taxon>Betaproteobacteria</taxon>
        <taxon>Burkholderiales</taxon>
        <taxon>Comamonadaceae</taxon>
        <taxon>Comamonas</taxon>
    </lineage>
</organism>
<dbReference type="InterPro" id="IPR029058">
    <property type="entry name" value="AB_hydrolase_fold"/>
</dbReference>